<dbReference type="PIRSF" id="PIRSF005763">
    <property type="entry name" value="Txn_reg_ModE"/>
    <property type="match status" value="1"/>
</dbReference>
<dbReference type="NCBIfam" id="TIGR00638">
    <property type="entry name" value="Mop"/>
    <property type="match status" value="1"/>
</dbReference>
<dbReference type="InterPro" id="IPR003725">
    <property type="entry name" value="ModE-bd_N"/>
</dbReference>
<evidence type="ECO:0000259" key="7">
    <source>
        <dbReference type="PROSITE" id="PS51866"/>
    </source>
</evidence>
<gene>
    <name evidence="8" type="ORF">DDU33_09535</name>
</gene>
<dbReference type="Pfam" id="PF03459">
    <property type="entry name" value="TOBE"/>
    <property type="match status" value="1"/>
</dbReference>
<dbReference type="InterPro" id="IPR036388">
    <property type="entry name" value="WH-like_DNA-bd_sf"/>
</dbReference>
<dbReference type="InterPro" id="IPR004606">
    <property type="entry name" value="Mop_domain"/>
</dbReference>
<keyword evidence="2 5" id="KW-0813">Transport</keyword>
<protein>
    <submittedName>
        <fullName evidence="8">Molybdenum-dependent transcriptional regulator</fullName>
    </submittedName>
</protein>
<dbReference type="GO" id="GO:0015689">
    <property type="term" value="P:molybdate ion transport"/>
    <property type="evidence" value="ECO:0007669"/>
    <property type="project" value="UniProtKB-UniRule"/>
</dbReference>
<dbReference type="InterPro" id="IPR008995">
    <property type="entry name" value="Mo/tungstate-bd_C_term_dom"/>
</dbReference>
<dbReference type="SUPFAM" id="SSF50331">
    <property type="entry name" value="MOP-like"/>
    <property type="match status" value="2"/>
</dbReference>
<evidence type="ECO:0000256" key="6">
    <source>
        <dbReference type="PIRSR" id="PIRSR005763-1"/>
    </source>
</evidence>
<dbReference type="InterPro" id="IPR005116">
    <property type="entry name" value="Transp-assoc_OB_typ1"/>
</dbReference>
<dbReference type="EMBL" id="CP029206">
    <property type="protein sequence ID" value="AWI51709.1"/>
    <property type="molecule type" value="Genomic_DNA"/>
</dbReference>
<evidence type="ECO:0000256" key="4">
    <source>
        <dbReference type="ARBA" id="ARBA00022737"/>
    </source>
</evidence>
<feature type="domain" description="Mop" evidence="7">
    <location>
        <begin position="124"/>
        <end position="191"/>
    </location>
</feature>
<evidence type="ECO:0000313" key="9">
    <source>
        <dbReference type="Proteomes" id="UP000244920"/>
    </source>
</evidence>
<sequence length="254" mass="28295">MLSSEILLTIKLNEHLFADPRRIELLRQIQKIGSISQAAKLADVSYKTAWDNIDAMNKLSPKPLLERNVGGKQGGGTRLTAYAERLLQLYDLLKQIQERAFTILHQEEVSLDNLLVATACSSLKTSARNQFFGTVSAIQIDGIYATVSIQVKGLPHPINAQITLKSYERLALSLEKEVMVMIKAPWVNLEYSSHSENVFSGKITHLQKQDDEVEVLINVNDIEFCATTTKPVMANIGETISFSIDPEQIILATL</sequence>
<dbReference type="Proteomes" id="UP000244920">
    <property type="component" value="Chromosome"/>
</dbReference>
<dbReference type="InterPro" id="IPR051815">
    <property type="entry name" value="Molybdate_resp_trans_reg"/>
</dbReference>
<keyword evidence="4" id="KW-0677">Repeat</keyword>
<name>A0A2U8FL49_9PAST</name>
<dbReference type="NCBIfam" id="TIGR00637">
    <property type="entry name" value="ModE_repress"/>
    <property type="match status" value="1"/>
</dbReference>
<dbReference type="InterPro" id="IPR016462">
    <property type="entry name" value="ModE"/>
</dbReference>
<comment type="similarity">
    <text evidence="1 5">Belongs to the ModE family.</text>
</comment>
<evidence type="ECO:0000256" key="2">
    <source>
        <dbReference type="ARBA" id="ARBA00022448"/>
    </source>
</evidence>
<dbReference type="PANTHER" id="PTHR30432:SF1">
    <property type="entry name" value="DNA-BINDING TRANSCRIPTIONAL DUAL REGULATOR MODE"/>
    <property type="match status" value="1"/>
</dbReference>
<organism evidence="8 9">
    <name type="scientific">Actinobacillus porcitonsillarum</name>
    <dbReference type="NCBI Taxonomy" id="189834"/>
    <lineage>
        <taxon>Bacteria</taxon>
        <taxon>Pseudomonadati</taxon>
        <taxon>Pseudomonadota</taxon>
        <taxon>Gammaproteobacteria</taxon>
        <taxon>Pasteurellales</taxon>
        <taxon>Pasteurellaceae</taxon>
        <taxon>Actinobacillus</taxon>
    </lineage>
</organism>
<keyword evidence="3 5" id="KW-0500">Molybdenum</keyword>
<dbReference type="Gene3D" id="1.10.10.10">
    <property type="entry name" value="Winged helix-like DNA-binding domain superfamily/Winged helix DNA-binding domain"/>
    <property type="match status" value="1"/>
</dbReference>
<dbReference type="AlphaFoldDB" id="A0A2U8FL49"/>
<proteinExistence type="inferred from homology"/>
<dbReference type="RefSeq" id="WP_005821107.1">
    <property type="nucleotide sequence ID" value="NZ_CP029206.1"/>
</dbReference>
<dbReference type="KEGG" id="apor:DDU33_09535"/>
<evidence type="ECO:0000256" key="5">
    <source>
        <dbReference type="PIRNR" id="PIRNR005763"/>
    </source>
</evidence>
<evidence type="ECO:0000256" key="1">
    <source>
        <dbReference type="ARBA" id="ARBA00008110"/>
    </source>
</evidence>
<accession>A0A2U8FL49</accession>
<dbReference type="GO" id="GO:0006355">
    <property type="term" value="P:regulation of DNA-templated transcription"/>
    <property type="evidence" value="ECO:0007669"/>
    <property type="project" value="InterPro"/>
</dbReference>
<dbReference type="GO" id="GO:0030151">
    <property type="term" value="F:molybdenum ion binding"/>
    <property type="evidence" value="ECO:0007669"/>
    <property type="project" value="UniProtKB-UniRule"/>
</dbReference>
<dbReference type="SUPFAM" id="SSF46785">
    <property type="entry name" value="Winged helix' DNA-binding domain"/>
    <property type="match status" value="1"/>
</dbReference>
<reference evidence="9" key="1">
    <citation type="submission" date="2018-05" db="EMBL/GenBank/DDBJ databases">
        <title>Complete genome sequence of Actinobacillus porcitonsillarum reference strain 9953L55 (CCUG 46996).</title>
        <authorList>
            <person name="Dona V."/>
            <person name="Perreten V."/>
        </authorList>
    </citation>
    <scope>NUCLEOTIDE SEQUENCE [LARGE SCALE GENOMIC DNA]</scope>
    <source>
        <strain evidence="9">9953L55</strain>
    </source>
</reference>
<dbReference type="InterPro" id="IPR036390">
    <property type="entry name" value="WH_DNA-bd_sf"/>
</dbReference>
<dbReference type="PROSITE" id="PS51866">
    <property type="entry name" value="MOP"/>
    <property type="match status" value="1"/>
</dbReference>
<evidence type="ECO:0000313" key="8">
    <source>
        <dbReference type="EMBL" id="AWI51709.1"/>
    </source>
</evidence>
<keyword evidence="9" id="KW-1185">Reference proteome</keyword>
<dbReference type="PANTHER" id="PTHR30432">
    <property type="entry name" value="TRANSCRIPTIONAL REGULATOR MODE"/>
    <property type="match status" value="1"/>
</dbReference>
<dbReference type="Gene3D" id="2.40.50.100">
    <property type="match status" value="1"/>
</dbReference>
<evidence type="ECO:0000256" key="3">
    <source>
        <dbReference type="ARBA" id="ARBA00022505"/>
    </source>
</evidence>
<feature type="region of interest" description="Required for dimer formation and molybdate binding" evidence="6">
    <location>
        <begin position="125"/>
        <end position="133"/>
    </location>
</feature>